<feature type="compositionally biased region" description="Low complexity" evidence="2">
    <location>
        <begin position="470"/>
        <end position="480"/>
    </location>
</feature>
<feature type="coiled-coil region" evidence="1">
    <location>
        <begin position="102"/>
        <end position="141"/>
    </location>
</feature>
<proteinExistence type="predicted"/>
<dbReference type="Proteomes" id="UP001146793">
    <property type="component" value="Unassembled WGS sequence"/>
</dbReference>
<comment type="caution">
    <text evidence="3">The sequence shown here is derived from an EMBL/GenBank/DDBJ whole genome shotgun (WGS) entry which is preliminary data.</text>
</comment>
<feature type="compositionally biased region" description="Basic and acidic residues" evidence="2">
    <location>
        <begin position="453"/>
        <end position="469"/>
    </location>
</feature>
<evidence type="ECO:0000256" key="2">
    <source>
        <dbReference type="SAM" id="MobiDB-lite"/>
    </source>
</evidence>
<evidence type="ECO:0000313" key="4">
    <source>
        <dbReference type="Proteomes" id="UP001146793"/>
    </source>
</evidence>
<evidence type="ECO:0000313" key="3">
    <source>
        <dbReference type="EMBL" id="KAJ3451317.1"/>
    </source>
</evidence>
<protein>
    <submittedName>
        <fullName evidence="3">Phd zinc finger-containing protein-related</fullName>
    </submittedName>
</protein>
<keyword evidence="1" id="KW-0175">Coiled coil</keyword>
<evidence type="ECO:0000256" key="1">
    <source>
        <dbReference type="SAM" id="Coils"/>
    </source>
</evidence>
<sequence length="655" mass="77687">MSLNILAELASDQLKINTLEEHKNKSLFSDHRNINSHNMGGCCQPDLFNLFIDLQQTTFRPRKRSKEVDLKSGFNGNQQTKKVSRNFTQKKNHSLSQTQPVLRPYKNQIQNLNQNKNEMEKEKEKETIKENQNHNKNKNANISKISLQTKKSEMSAKEAFLKIVDCELVDYFLEILNEQLKKIHQVKKKKNKKLKQKVINRQTLLSFFSVIIKMGIFPKTDLKKYWAKKPWILVNKFIKKQLSRDLFLSIHRCWNECSEDLVDNILKMMKTKFQKAWDLTFGNQNQNQNGIEIESLDQNNNTKMCKKEKQMSTKNEESKNDKKCIFVIMLEKKHNPIYLKALTISCEFDYVYSWDLYYGNEKIEELTLSQLLSKIPKSNESDHNLQVFTNHCCGSLKNPKFLTSKRNRFHKTILKNETIIFFNRCCASLSREKNPIYYLNTCHQKGIQQKQSQDNRKHVLEDKEWRNGNENENGNGNGRENGNEKIAHHSNVIEHDITSYLFPHKHSTWKRAILYLFFKALIHNAKILQEKCNNQKMTLVDFMQELSDQLSTNTDKKKDLTKTKKITKQKKKKTNKEIAKGKQLQLLRRQQQQQGLYQPQLPLQQEWRQSQIQLQRQSMVQQFQLQKQQQIQQQRQQQLHTQQIQQQQQQQQSQK</sequence>
<feature type="coiled-coil region" evidence="1">
    <location>
        <begin position="543"/>
        <end position="577"/>
    </location>
</feature>
<feature type="region of interest" description="Disordered" evidence="2">
    <location>
        <begin position="449"/>
        <end position="484"/>
    </location>
</feature>
<dbReference type="EMBL" id="JANTQA010000010">
    <property type="protein sequence ID" value="KAJ3451317.1"/>
    <property type="molecule type" value="Genomic_DNA"/>
</dbReference>
<gene>
    <name evidence="3" type="ORF">M0812_04987</name>
</gene>
<reference evidence="3" key="1">
    <citation type="submission" date="2022-08" db="EMBL/GenBank/DDBJ databases">
        <title>Novel sulphate-reducing endosymbionts in the free-living metamonad Anaeramoeba.</title>
        <authorList>
            <person name="Jerlstrom-Hultqvist J."/>
            <person name="Cepicka I."/>
            <person name="Gallot-Lavallee L."/>
            <person name="Salas-Leiva D."/>
            <person name="Curtis B.A."/>
            <person name="Zahonova K."/>
            <person name="Pipaliya S."/>
            <person name="Dacks J."/>
            <person name="Roger A.J."/>
        </authorList>
    </citation>
    <scope>NUCLEOTIDE SEQUENCE</scope>
    <source>
        <strain evidence="3">Busselton2</strain>
    </source>
</reference>
<dbReference type="AlphaFoldDB" id="A0AAV8AB03"/>
<accession>A0AAV8AB03</accession>
<name>A0AAV8AB03_9EUKA</name>
<organism evidence="3 4">
    <name type="scientific">Anaeramoeba flamelloides</name>
    <dbReference type="NCBI Taxonomy" id="1746091"/>
    <lineage>
        <taxon>Eukaryota</taxon>
        <taxon>Metamonada</taxon>
        <taxon>Anaeramoebidae</taxon>
        <taxon>Anaeramoeba</taxon>
    </lineage>
</organism>